<gene>
    <name evidence="2" type="ORF">TIFTF001_013086</name>
</gene>
<reference evidence="2" key="1">
    <citation type="submission" date="2023-07" db="EMBL/GenBank/DDBJ databases">
        <title>draft genome sequence of fig (Ficus carica).</title>
        <authorList>
            <person name="Takahashi T."/>
            <person name="Nishimura K."/>
        </authorList>
    </citation>
    <scope>NUCLEOTIDE SEQUENCE</scope>
</reference>
<keyword evidence="3" id="KW-1185">Reference proteome</keyword>
<feature type="compositionally biased region" description="Gly residues" evidence="1">
    <location>
        <begin position="17"/>
        <end position="29"/>
    </location>
</feature>
<evidence type="ECO:0000313" key="3">
    <source>
        <dbReference type="Proteomes" id="UP001187192"/>
    </source>
</evidence>
<protein>
    <submittedName>
        <fullName evidence="2">Uncharacterized protein</fullName>
    </submittedName>
</protein>
<feature type="region of interest" description="Disordered" evidence="1">
    <location>
        <begin position="57"/>
        <end position="186"/>
    </location>
</feature>
<dbReference type="Proteomes" id="UP001187192">
    <property type="component" value="Unassembled WGS sequence"/>
</dbReference>
<accession>A0AA88ADK5</accession>
<dbReference type="AlphaFoldDB" id="A0AA88ADK5"/>
<evidence type="ECO:0000256" key="1">
    <source>
        <dbReference type="SAM" id="MobiDB-lite"/>
    </source>
</evidence>
<feature type="compositionally biased region" description="Basic and acidic residues" evidence="1">
    <location>
        <begin position="169"/>
        <end position="186"/>
    </location>
</feature>
<dbReference type="EMBL" id="BTGU01000017">
    <property type="protein sequence ID" value="GMN43888.1"/>
    <property type="molecule type" value="Genomic_DNA"/>
</dbReference>
<proteinExistence type="predicted"/>
<feature type="region of interest" description="Disordered" evidence="1">
    <location>
        <begin position="1"/>
        <end position="33"/>
    </location>
</feature>
<comment type="caution">
    <text evidence="2">The sequence shown here is derived from an EMBL/GenBank/DDBJ whole genome shotgun (WGS) entry which is preliminary data.</text>
</comment>
<evidence type="ECO:0000313" key="2">
    <source>
        <dbReference type="EMBL" id="GMN43888.1"/>
    </source>
</evidence>
<name>A0AA88ADK5_FICCA</name>
<organism evidence="2 3">
    <name type="scientific">Ficus carica</name>
    <name type="common">Common fig</name>
    <dbReference type="NCBI Taxonomy" id="3494"/>
    <lineage>
        <taxon>Eukaryota</taxon>
        <taxon>Viridiplantae</taxon>
        <taxon>Streptophyta</taxon>
        <taxon>Embryophyta</taxon>
        <taxon>Tracheophyta</taxon>
        <taxon>Spermatophyta</taxon>
        <taxon>Magnoliopsida</taxon>
        <taxon>eudicotyledons</taxon>
        <taxon>Gunneridae</taxon>
        <taxon>Pentapetalae</taxon>
        <taxon>rosids</taxon>
        <taxon>fabids</taxon>
        <taxon>Rosales</taxon>
        <taxon>Moraceae</taxon>
        <taxon>Ficeae</taxon>
        <taxon>Ficus</taxon>
    </lineage>
</organism>
<feature type="compositionally biased region" description="Basic residues" evidence="1">
    <location>
        <begin position="1"/>
        <end position="16"/>
    </location>
</feature>
<sequence length="215" mass="23388">MEQRHGGGRGRRRRAGGRGLGVKGGGKVGRGPCVEAYNKNSEKFVCRDCGAHLSRRSDLLKRGNQHRPPKRTCELSDGPPAATQAPLSLVNEPPYDPGVAPLPATSTPPRDPGAPPHRDPISPLLTDPARSEPSAPETPMTAPPPTSFHCSGTAKLPSPGDLPPTGDGNLHEGGKRQEKTKRWGREKECFFFRRERKRKLGVFSLKFAQNYCRGF</sequence>